<name>A0AAD4HLR4_9AGAM</name>
<sequence>MPGNNQLSNYPSPQAIRACVHYVLPYRGEVAAFHPRFPERSTAVCREATGPVDLNAPDIIYTAEDDEAIEKFHRGNSMS</sequence>
<keyword evidence="2" id="KW-1185">Reference proteome</keyword>
<dbReference type="RefSeq" id="XP_041225680.1">
    <property type="nucleotide sequence ID" value="XM_041361828.1"/>
</dbReference>
<reference evidence="1" key="1">
    <citation type="journal article" date="2020" name="New Phytol.">
        <title>Comparative genomics reveals dynamic genome evolution in host specialist ectomycorrhizal fungi.</title>
        <authorList>
            <person name="Lofgren L.A."/>
            <person name="Nguyen N.H."/>
            <person name="Vilgalys R."/>
            <person name="Ruytinx J."/>
            <person name="Liao H.L."/>
            <person name="Branco S."/>
            <person name="Kuo A."/>
            <person name="LaButti K."/>
            <person name="Lipzen A."/>
            <person name="Andreopoulos W."/>
            <person name="Pangilinan J."/>
            <person name="Riley R."/>
            <person name="Hundley H."/>
            <person name="Na H."/>
            <person name="Barry K."/>
            <person name="Grigoriev I.V."/>
            <person name="Stajich J.E."/>
            <person name="Kennedy P.G."/>
        </authorList>
    </citation>
    <scope>NUCLEOTIDE SEQUENCE</scope>
    <source>
        <strain evidence="1">FC203</strain>
    </source>
</reference>
<gene>
    <name evidence="1" type="ORF">F5891DRAFT_1036134</name>
</gene>
<dbReference type="Proteomes" id="UP001195769">
    <property type="component" value="Unassembled WGS sequence"/>
</dbReference>
<protein>
    <submittedName>
        <fullName evidence="1">Uncharacterized protein</fullName>
    </submittedName>
</protein>
<accession>A0AAD4HLR4</accession>
<dbReference type="EMBL" id="JABBWK010000029">
    <property type="protein sequence ID" value="KAG1900104.1"/>
    <property type="molecule type" value="Genomic_DNA"/>
</dbReference>
<comment type="caution">
    <text evidence="1">The sequence shown here is derived from an EMBL/GenBank/DDBJ whole genome shotgun (WGS) entry which is preliminary data.</text>
</comment>
<evidence type="ECO:0000313" key="1">
    <source>
        <dbReference type="EMBL" id="KAG1900104.1"/>
    </source>
</evidence>
<evidence type="ECO:0000313" key="2">
    <source>
        <dbReference type="Proteomes" id="UP001195769"/>
    </source>
</evidence>
<proteinExistence type="predicted"/>
<dbReference type="GeneID" id="64656126"/>
<dbReference type="AlphaFoldDB" id="A0AAD4HLR4"/>
<organism evidence="1 2">
    <name type="scientific">Suillus fuscotomentosus</name>
    <dbReference type="NCBI Taxonomy" id="1912939"/>
    <lineage>
        <taxon>Eukaryota</taxon>
        <taxon>Fungi</taxon>
        <taxon>Dikarya</taxon>
        <taxon>Basidiomycota</taxon>
        <taxon>Agaricomycotina</taxon>
        <taxon>Agaricomycetes</taxon>
        <taxon>Agaricomycetidae</taxon>
        <taxon>Boletales</taxon>
        <taxon>Suillineae</taxon>
        <taxon>Suillaceae</taxon>
        <taxon>Suillus</taxon>
    </lineage>
</organism>